<evidence type="ECO:0000313" key="1">
    <source>
        <dbReference type="EnsemblMetazoa" id="tetur284g00010.1"/>
    </source>
</evidence>
<proteinExistence type="predicted"/>
<dbReference type="EMBL" id="CAEY01000725">
    <property type="status" value="NOT_ANNOTATED_CDS"/>
    <property type="molecule type" value="Genomic_DNA"/>
</dbReference>
<reference evidence="2" key="1">
    <citation type="submission" date="2011-08" db="EMBL/GenBank/DDBJ databases">
        <authorList>
            <person name="Rombauts S."/>
        </authorList>
    </citation>
    <scope>NUCLEOTIDE SEQUENCE</scope>
    <source>
        <strain evidence="2">London</strain>
    </source>
</reference>
<dbReference type="AlphaFoldDB" id="T1KZ11"/>
<dbReference type="HOGENOM" id="CLU_1878062_0_0_1"/>
<dbReference type="Proteomes" id="UP000015104">
    <property type="component" value="Unassembled WGS sequence"/>
</dbReference>
<name>T1KZ11_TETUR</name>
<organism evidence="1 2">
    <name type="scientific">Tetranychus urticae</name>
    <name type="common">Two-spotted spider mite</name>
    <dbReference type="NCBI Taxonomy" id="32264"/>
    <lineage>
        <taxon>Eukaryota</taxon>
        <taxon>Metazoa</taxon>
        <taxon>Ecdysozoa</taxon>
        <taxon>Arthropoda</taxon>
        <taxon>Chelicerata</taxon>
        <taxon>Arachnida</taxon>
        <taxon>Acari</taxon>
        <taxon>Acariformes</taxon>
        <taxon>Trombidiformes</taxon>
        <taxon>Prostigmata</taxon>
        <taxon>Eleutherengona</taxon>
        <taxon>Raphignathae</taxon>
        <taxon>Tetranychoidea</taxon>
        <taxon>Tetranychidae</taxon>
        <taxon>Tetranychus</taxon>
    </lineage>
</organism>
<evidence type="ECO:0000313" key="2">
    <source>
        <dbReference type="Proteomes" id="UP000015104"/>
    </source>
</evidence>
<sequence length="136" mass="15714">MDQSTPESSPSIFNDRADKIINLLNKTGSDLESSIIVNNEYPDNAEFWTRDEVLDSSIMDGTAANDTIIEEVQEKEQPASIKEAILYVLRHILFPTTGKEDFVCDNSGAKTRKERTLYSKSTLFRYFWRYSIYWNN</sequence>
<keyword evidence="2" id="KW-1185">Reference proteome</keyword>
<reference evidence="1" key="2">
    <citation type="submission" date="2015-06" db="UniProtKB">
        <authorList>
            <consortium name="EnsemblMetazoa"/>
        </authorList>
    </citation>
    <scope>IDENTIFICATION</scope>
</reference>
<protein>
    <submittedName>
        <fullName evidence="1">Uncharacterized protein</fullName>
    </submittedName>
</protein>
<accession>T1KZ11</accession>
<dbReference type="EnsemblMetazoa" id="tetur284g00010.1">
    <property type="protein sequence ID" value="tetur284g00010.1"/>
    <property type="gene ID" value="tetur284g00010"/>
</dbReference>